<dbReference type="PANTHER" id="PTHR34047">
    <property type="entry name" value="NUCLEAR INTRON MATURASE 1, MITOCHONDRIAL-RELATED"/>
    <property type="match status" value="1"/>
</dbReference>
<name>A0ABT4H0V6_PAEAL</name>
<gene>
    <name evidence="9" type="ORF">M5X12_18900</name>
</gene>
<evidence type="ECO:0000256" key="4">
    <source>
        <dbReference type="ARBA" id="ARBA00022723"/>
    </source>
</evidence>
<comment type="caution">
    <text evidence="9">The sequence shown here is derived from an EMBL/GenBank/DDBJ whole genome shotgun (WGS) entry which is preliminary data.</text>
</comment>
<keyword evidence="3" id="KW-0548">Nucleotidyltransferase</keyword>
<keyword evidence="5" id="KW-0460">Magnesium</keyword>
<dbReference type="EC" id="2.7.7.49" evidence="1"/>
<evidence type="ECO:0000256" key="7">
    <source>
        <dbReference type="ARBA" id="ARBA00048173"/>
    </source>
</evidence>
<reference evidence="9 10" key="1">
    <citation type="submission" date="2022-05" db="EMBL/GenBank/DDBJ databases">
        <title>Genome Sequencing of Bee-Associated Microbes.</title>
        <authorList>
            <person name="Dunlap C."/>
        </authorList>
    </citation>
    <scope>NUCLEOTIDE SEQUENCE [LARGE SCALE GENOMIC DNA]</scope>
    <source>
        <strain evidence="9 10">NRRL B-04010</strain>
    </source>
</reference>
<dbReference type="Pfam" id="PF00078">
    <property type="entry name" value="RVT_1"/>
    <property type="match status" value="1"/>
</dbReference>
<dbReference type="CDD" id="cd03487">
    <property type="entry name" value="RT_Bac_retron_II"/>
    <property type="match status" value="1"/>
</dbReference>
<protein>
    <recommendedName>
        <fullName evidence="1">RNA-directed DNA polymerase</fullName>
        <ecNumber evidence="1">2.7.7.49</ecNumber>
    </recommendedName>
</protein>
<sequence>MSDLFPRHVFIQQARLKGHSEAYIQKTTAYIDKLTAQNLPVIFSLKHLAMALNLSYGKLEKIIQRREEYYSTFRIRKKHSQGFREIRAPFGELKRIQNWINSNILSHVPLHEQCMSFRSGRSIKDNALIHQRQPVLLQTDFYRFYETISEQRVFGIFRSLGYHSNLAVDLAKLTTVQPTSAYEEVLNQDSYKPEGFIPVNTAFLPQGAPTSPAISNIIARRLDFRINKLARSLGIQYSRYADDITLSGTMSALPSIELIEKIVKEEGFYLHPKKTHFRKSGKRQLVTGLTITEGVHVPRKFKENIRQHLYYCKRLGPAIHMQNRGIQGKAAYKDWLLGNICFIHSVEPELGKKLFSLFAEIDWVL</sequence>
<evidence type="ECO:0000313" key="10">
    <source>
        <dbReference type="Proteomes" id="UP001527181"/>
    </source>
</evidence>
<evidence type="ECO:0000256" key="2">
    <source>
        <dbReference type="ARBA" id="ARBA00022679"/>
    </source>
</evidence>
<organism evidence="9 10">
    <name type="scientific">Paenibacillus alvei</name>
    <name type="common">Bacillus alvei</name>
    <dbReference type="NCBI Taxonomy" id="44250"/>
    <lineage>
        <taxon>Bacteria</taxon>
        <taxon>Bacillati</taxon>
        <taxon>Bacillota</taxon>
        <taxon>Bacilli</taxon>
        <taxon>Bacillales</taxon>
        <taxon>Paenibacillaceae</taxon>
        <taxon>Paenibacillus</taxon>
    </lineage>
</organism>
<dbReference type="RefSeq" id="WP_268600050.1">
    <property type="nucleotide sequence ID" value="NZ_JAMDNP010000035.1"/>
</dbReference>
<dbReference type="InterPro" id="IPR051083">
    <property type="entry name" value="GrpII_Intron_Splice-Mob/Def"/>
</dbReference>
<accession>A0ABT4H0V6</accession>
<evidence type="ECO:0000256" key="6">
    <source>
        <dbReference type="ARBA" id="ARBA00022918"/>
    </source>
</evidence>
<dbReference type="InterPro" id="IPR000477">
    <property type="entry name" value="RT_dom"/>
</dbReference>
<dbReference type="PANTHER" id="PTHR34047:SF7">
    <property type="entry name" value="RNA-DIRECTED DNA POLYMERASE"/>
    <property type="match status" value="1"/>
</dbReference>
<evidence type="ECO:0000313" key="9">
    <source>
        <dbReference type="EMBL" id="MCY9762608.1"/>
    </source>
</evidence>
<dbReference type="Proteomes" id="UP001527181">
    <property type="component" value="Unassembled WGS sequence"/>
</dbReference>
<dbReference type="InterPro" id="IPR000123">
    <property type="entry name" value="Reverse_transcriptase_msDNA"/>
</dbReference>
<dbReference type="EMBL" id="JAMDNP010000035">
    <property type="protein sequence ID" value="MCY9762608.1"/>
    <property type="molecule type" value="Genomic_DNA"/>
</dbReference>
<keyword evidence="10" id="KW-1185">Reference proteome</keyword>
<dbReference type="PRINTS" id="PR00866">
    <property type="entry name" value="RNADNAPOLMS"/>
</dbReference>
<keyword evidence="2" id="KW-0808">Transferase</keyword>
<proteinExistence type="predicted"/>
<evidence type="ECO:0000259" key="8">
    <source>
        <dbReference type="Pfam" id="PF00078"/>
    </source>
</evidence>
<dbReference type="GO" id="GO:0003964">
    <property type="term" value="F:RNA-directed DNA polymerase activity"/>
    <property type="evidence" value="ECO:0007669"/>
    <property type="project" value="UniProtKB-KW"/>
</dbReference>
<keyword evidence="6 9" id="KW-0695">RNA-directed DNA polymerase</keyword>
<evidence type="ECO:0000256" key="3">
    <source>
        <dbReference type="ARBA" id="ARBA00022695"/>
    </source>
</evidence>
<keyword evidence="4" id="KW-0479">Metal-binding</keyword>
<comment type="catalytic activity">
    <reaction evidence="7">
        <text>DNA(n) + a 2'-deoxyribonucleoside 5'-triphosphate = DNA(n+1) + diphosphate</text>
        <dbReference type="Rhea" id="RHEA:22508"/>
        <dbReference type="Rhea" id="RHEA-COMP:17339"/>
        <dbReference type="Rhea" id="RHEA-COMP:17340"/>
        <dbReference type="ChEBI" id="CHEBI:33019"/>
        <dbReference type="ChEBI" id="CHEBI:61560"/>
        <dbReference type="ChEBI" id="CHEBI:173112"/>
        <dbReference type="EC" id="2.7.7.49"/>
    </reaction>
</comment>
<evidence type="ECO:0000256" key="1">
    <source>
        <dbReference type="ARBA" id="ARBA00012493"/>
    </source>
</evidence>
<feature type="domain" description="Reverse transcriptase" evidence="8">
    <location>
        <begin position="76"/>
        <end position="278"/>
    </location>
</feature>
<evidence type="ECO:0000256" key="5">
    <source>
        <dbReference type="ARBA" id="ARBA00022842"/>
    </source>
</evidence>